<dbReference type="SUPFAM" id="SSF56672">
    <property type="entry name" value="DNA/RNA polymerases"/>
    <property type="match status" value="1"/>
</dbReference>
<evidence type="ECO:0000256" key="5">
    <source>
        <dbReference type="ARBA" id="ARBA00022695"/>
    </source>
</evidence>
<keyword evidence="4" id="KW-0808">Transferase</keyword>
<dbReference type="Gene3D" id="1.10.287.260">
    <property type="match status" value="1"/>
</dbReference>
<dbReference type="GO" id="GO:0006351">
    <property type="term" value="P:DNA-templated transcription"/>
    <property type="evidence" value="ECO:0007669"/>
    <property type="project" value="InterPro"/>
</dbReference>
<dbReference type="PANTHER" id="PTHR10102">
    <property type="entry name" value="DNA-DIRECTED RNA POLYMERASE, MITOCHONDRIAL"/>
    <property type="match status" value="1"/>
</dbReference>
<keyword evidence="6" id="KW-0804">Transcription</keyword>
<dbReference type="GO" id="GO:0000428">
    <property type="term" value="C:DNA-directed RNA polymerase complex"/>
    <property type="evidence" value="ECO:0007669"/>
    <property type="project" value="UniProtKB-KW"/>
</dbReference>
<dbReference type="Gene3D" id="1.10.287.280">
    <property type="match status" value="1"/>
</dbReference>
<name>A0A0H3YJ74_9CAUD</name>
<sequence length="814" mass="91599">MTLEDRQRELEAQYTNQGIIDAMAYWEKEKEAGRAADHDVGRVLSMRLHKLVQDELESICSKGTRGVGGKYRSLIKAVGYDKAALVGLRQFLGLATRRLKADRTAPLAQEFISATGEGLQLEYMHSTLSTIAPGYMRSVDKYMKDNGTRSQSHRKRTLVASANRIEGVQVEEVRWAASEITGTGSVVLQALVSAGIVELRHVPKSRGQYWVGLFPTEEVENKLQELTNNLRAFSRTPPMLLPPRAHTKDTLFSGSSYLTSEMASSTKTIHTRTRREDIQGWIRDNISDRVLAAANKAASQPYRINVSVVELLRSVYQTGIYNGIAGIPSHDKILPPEYPLPENWDKEDASLMEVHDAWRVQAKDAHYAEVQRKGHVIQFSLMLKYLTEFRDDVLYFPTYFDWRGRLYFRSSINPQGTDFVKASLQFANKKALGKRGLYWLKVHVATCYGFDKANFDRRSTWVDENIQYIRDAVQEHVDSEFFRAADSHWCFYVAAKEMLAAIDSGSPETWETGIAVAMDATCSGLQHLSAVMRDPIGGMFTNLLPNNGVEKEDIYAGVAAIAIASVQRDKPDNPEQALYWGTHGVPRSMAKKPVMTYVYGGTLNSCTEYVYLDMQGRGLEALEHYSMFKLAAYVSRHLRKGIEAAVPASAECMRFLRGLAGQMPKDIPMRWVTPVGFPVIQHYAEESITRVSLKALGVALNMRVFDDHSMQRSKCINGISPNFTHSCDSSHLVTSLYDFDGSMLPIHDSAATHPSDVDTMHEVLRNTFADMYLHNDPLQTLVDSVQPYCEETIELPARGTLDLNKVRESEFFMC</sequence>
<evidence type="ECO:0000313" key="9">
    <source>
        <dbReference type="EMBL" id="AKN21187.1"/>
    </source>
</evidence>
<dbReference type="PANTHER" id="PTHR10102:SF0">
    <property type="entry name" value="DNA-DIRECTED RNA POLYMERASE, MITOCHONDRIAL"/>
    <property type="match status" value="1"/>
</dbReference>
<dbReference type="Pfam" id="PF00940">
    <property type="entry name" value="RNA_pol"/>
    <property type="match status" value="1"/>
</dbReference>
<evidence type="ECO:0000256" key="7">
    <source>
        <dbReference type="ARBA" id="ARBA00048552"/>
    </source>
</evidence>
<evidence type="ECO:0000256" key="2">
    <source>
        <dbReference type="ARBA" id="ARBA00012418"/>
    </source>
</evidence>
<dbReference type="PROSITE" id="PS00489">
    <property type="entry name" value="RNA_POL_PHAGE_2"/>
    <property type="match status" value="1"/>
</dbReference>
<evidence type="ECO:0000256" key="6">
    <source>
        <dbReference type="ARBA" id="ARBA00023163"/>
    </source>
</evidence>
<reference evidence="9 10" key="1">
    <citation type="journal article" date="2015" name="Genome Announc.">
        <title>Complete Genome Sequence of Phytopathogenic Pectobacterium atrosepticum Bacteriophage Peat1.</title>
        <authorList>
            <person name="Kalischuk M."/>
            <person name="Hachey J."/>
            <person name="Kawchuk L."/>
        </authorList>
    </citation>
    <scope>NUCLEOTIDE SEQUENCE [LARGE SCALE GENOMIC DNA]</scope>
</reference>
<keyword evidence="3" id="KW-0240">DNA-directed RNA polymerase</keyword>
<comment type="catalytic activity">
    <reaction evidence="7">
        <text>RNA(n) + a ribonucleoside 5'-triphosphate = RNA(n+1) + diphosphate</text>
        <dbReference type="Rhea" id="RHEA:21248"/>
        <dbReference type="Rhea" id="RHEA-COMP:14527"/>
        <dbReference type="Rhea" id="RHEA-COMP:17342"/>
        <dbReference type="ChEBI" id="CHEBI:33019"/>
        <dbReference type="ChEBI" id="CHEBI:61557"/>
        <dbReference type="ChEBI" id="CHEBI:140395"/>
        <dbReference type="EC" id="2.7.7.6"/>
    </reaction>
</comment>
<dbReference type="Proteomes" id="UP000203782">
    <property type="component" value="Segment"/>
</dbReference>
<dbReference type="GO" id="GO:0003677">
    <property type="term" value="F:DNA binding"/>
    <property type="evidence" value="ECO:0007669"/>
    <property type="project" value="InterPro"/>
</dbReference>
<feature type="domain" description="DNA-directed RNA polymerase C-terminal" evidence="8">
    <location>
        <begin position="430"/>
        <end position="786"/>
    </location>
</feature>
<dbReference type="Gene3D" id="1.10.1320.10">
    <property type="entry name" value="DNA-directed RNA polymerase, N-terminal domain"/>
    <property type="match status" value="1"/>
</dbReference>
<dbReference type="GeneID" id="26795817"/>
<dbReference type="KEGG" id="vg:26795817"/>
<evidence type="ECO:0000259" key="8">
    <source>
        <dbReference type="Pfam" id="PF00940"/>
    </source>
</evidence>
<dbReference type="EMBL" id="KR604693">
    <property type="protein sequence ID" value="AKN21187.1"/>
    <property type="molecule type" value="Genomic_DNA"/>
</dbReference>
<proteinExistence type="inferred from homology"/>
<evidence type="ECO:0000256" key="4">
    <source>
        <dbReference type="ARBA" id="ARBA00022679"/>
    </source>
</evidence>
<dbReference type="InterPro" id="IPR043502">
    <property type="entry name" value="DNA/RNA_pol_sf"/>
</dbReference>
<dbReference type="RefSeq" id="YP_009224661.1">
    <property type="nucleotide sequence ID" value="NC_029081.1"/>
</dbReference>
<dbReference type="OrthoDB" id="309at10239"/>
<dbReference type="EC" id="2.7.7.6" evidence="2"/>
<keyword evidence="10" id="KW-1185">Reference proteome</keyword>
<dbReference type="Gene3D" id="1.10.150.20">
    <property type="entry name" value="5' to 3' exonuclease, C-terminal subdomain"/>
    <property type="match status" value="1"/>
</dbReference>
<evidence type="ECO:0000256" key="1">
    <source>
        <dbReference type="ARBA" id="ARBA00009493"/>
    </source>
</evidence>
<dbReference type="GO" id="GO:0003899">
    <property type="term" value="F:DNA-directed RNA polymerase activity"/>
    <property type="evidence" value="ECO:0007669"/>
    <property type="project" value="UniProtKB-EC"/>
</dbReference>
<dbReference type="InterPro" id="IPR002092">
    <property type="entry name" value="DNA-dir_Rpol_phage-type"/>
</dbReference>
<accession>A0A0H3YJ74</accession>
<evidence type="ECO:0000313" key="10">
    <source>
        <dbReference type="Proteomes" id="UP000203782"/>
    </source>
</evidence>
<protein>
    <recommendedName>
        <fullName evidence="2">DNA-directed RNA polymerase</fullName>
        <ecNumber evidence="2">2.7.7.6</ecNumber>
    </recommendedName>
</protein>
<dbReference type="InterPro" id="IPR046950">
    <property type="entry name" value="DNA-dir_Rpol_C_phage-type"/>
</dbReference>
<dbReference type="InterPro" id="IPR037159">
    <property type="entry name" value="RNA_POL_N_sf"/>
</dbReference>
<comment type="similarity">
    <text evidence="1">Belongs to the phage and mitochondrial RNA polymerase family.</text>
</comment>
<dbReference type="InterPro" id="IPR024075">
    <property type="entry name" value="DNA-dir_RNA_pol_helix_hairp_sf"/>
</dbReference>
<organism evidence="9 10">
    <name type="scientific">Pectobacterium phage Peat1</name>
    <dbReference type="NCBI Taxonomy" id="1654601"/>
    <lineage>
        <taxon>Viruses</taxon>
        <taxon>Duplodnaviria</taxon>
        <taxon>Heunggongvirae</taxon>
        <taxon>Uroviricota</taxon>
        <taxon>Caudoviricetes</taxon>
        <taxon>Autographivirales</taxon>
        <taxon>Autoscriptoviridae</taxon>
        <taxon>Corkvirinae</taxon>
        <taxon>Phimunavirus</taxon>
        <taxon>Phimunavirus peat1</taxon>
    </lineage>
</organism>
<keyword evidence="5" id="KW-0548">Nucleotidyltransferase</keyword>
<evidence type="ECO:0000256" key="3">
    <source>
        <dbReference type="ARBA" id="ARBA00022478"/>
    </source>
</evidence>